<keyword evidence="1" id="KW-0812">Transmembrane</keyword>
<sequence length="101" mass="11375">MMNGGHMGNFSNGGYNNGYEGMQQGFNTFNTMLGSNLKQMIIVGLIFLVIYIFFKDQKRQKPEQNKEASSVTTAKEAAKLRYACGEITYEEFQSILEVIEA</sequence>
<dbReference type="RefSeq" id="WP_187949144.1">
    <property type="nucleotide sequence ID" value="NZ_WNJQ01000012.1"/>
</dbReference>
<dbReference type="Proteomes" id="UP000638836">
    <property type="component" value="Unassembled WGS sequence"/>
</dbReference>
<proteinExistence type="predicted"/>
<reference evidence="2 3" key="1">
    <citation type="journal article" date="2020" name="Microorganisms">
        <title>New Insight into Antimicrobial Compounds from Food and Marine-Sourced Carnobacterium Species through Phenotype and Genome Analyses.</title>
        <authorList>
            <person name="Begrem S."/>
            <person name="Ivaniuk F."/>
            <person name="Gigout-Chevalier F."/>
            <person name="Kolypczuk L."/>
            <person name="Bonnetot S."/>
            <person name="Leroi F."/>
            <person name="Grovel O."/>
            <person name="Delbarre-Ladrat C."/>
            <person name="Passerini D."/>
        </authorList>
    </citation>
    <scope>NUCLEOTIDE SEQUENCE [LARGE SCALE GENOMIC DNA]</scope>
    <source>
        <strain evidence="2 3">MIP2551</strain>
    </source>
</reference>
<protein>
    <submittedName>
        <fullName evidence="2">SHOCT domain-containing protein</fullName>
    </submittedName>
</protein>
<evidence type="ECO:0000313" key="2">
    <source>
        <dbReference type="EMBL" id="MBC9826174.1"/>
    </source>
</evidence>
<gene>
    <name evidence="2" type="ORF">GLO26_10300</name>
</gene>
<feature type="transmembrane region" description="Helical" evidence="1">
    <location>
        <begin position="37"/>
        <end position="54"/>
    </location>
</feature>
<comment type="caution">
    <text evidence="2">The sequence shown here is derived from an EMBL/GenBank/DDBJ whole genome shotgun (WGS) entry which is preliminary data.</text>
</comment>
<evidence type="ECO:0000313" key="3">
    <source>
        <dbReference type="Proteomes" id="UP000638836"/>
    </source>
</evidence>
<name>A0ABR7TE04_9LACT</name>
<keyword evidence="1" id="KW-0472">Membrane</keyword>
<organism evidence="2 3">
    <name type="scientific">Carnobacterium inhibens</name>
    <dbReference type="NCBI Taxonomy" id="147709"/>
    <lineage>
        <taxon>Bacteria</taxon>
        <taxon>Bacillati</taxon>
        <taxon>Bacillota</taxon>
        <taxon>Bacilli</taxon>
        <taxon>Lactobacillales</taxon>
        <taxon>Carnobacteriaceae</taxon>
        <taxon>Carnobacterium</taxon>
    </lineage>
</organism>
<dbReference type="EMBL" id="WNJQ01000012">
    <property type="protein sequence ID" value="MBC9826174.1"/>
    <property type="molecule type" value="Genomic_DNA"/>
</dbReference>
<keyword evidence="3" id="KW-1185">Reference proteome</keyword>
<accession>A0ABR7TE04</accession>
<keyword evidence="1" id="KW-1133">Transmembrane helix</keyword>
<evidence type="ECO:0000256" key="1">
    <source>
        <dbReference type="SAM" id="Phobius"/>
    </source>
</evidence>